<evidence type="ECO:0000313" key="7">
    <source>
        <dbReference type="Proteomes" id="UP000517916"/>
    </source>
</evidence>
<evidence type="ECO:0000256" key="3">
    <source>
        <dbReference type="ARBA" id="ARBA00023163"/>
    </source>
</evidence>
<protein>
    <submittedName>
        <fullName evidence="6">AcrR family transcriptional regulator</fullName>
    </submittedName>
</protein>
<dbReference type="Gene3D" id="1.10.10.60">
    <property type="entry name" value="Homeodomain-like"/>
    <property type="match status" value="1"/>
</dbReference>
<dbReference type="EMBL" id="JACJID010000001">
    <property type="protein sequence ID" value="MBA8924480.1"/>
    <property type="molecule type" value="Genomic_DNA"/>
</dbReference>
<dbReference type="RefSeq" id="WP_182836779.1">
    <property type="nucleotide sequence ID" value="NZ_BAAABQ010000021.1"/>
</dbReference>
<evidence type="ECO:0000259" key="5">
    <source>
        <dbReference type="PROSITE" id="PS50977"/>
    </source>
</evidence>
<dbReference type="InterPro" id="IPR001647">
    <property type="entry name" value="HTH_TetR"/>
</dbReference>
<evidence type="ECO:0000256" key="4">
    <source>
        <dbReference type="PROSITE-ProRule" id="PRU00335"/>
    </source>
</evidence>
<keyword evidence="3" id="KW-0804">Transcription</keyword>
<name>A0ABR6BCF8_9PSEU</name>
<dbReference type="Pfam" id="PF00440">
    <property type="entry name" value="TetR_N"/>
    <property type="match status" value="1"/>
</dbReference>
<organism evidence="6 7">
    <name type="scientific">Kutzneria viridogrisea</name>
    <dbReference type="NCBI Taxonomy" id="47990"/>
    <lineage>
        <taxon>Bacteria</taxon>
        <taxon>Bacillati</taxon>
        <taxon>Actinomycetota</taxon>
        <taxon>Actinomycetes</taxon>
        <taxon>Pseudonocardiales</taxon>
        <taxon>Pseudonocardiaceae</taxon>
        <taxon>Kutzneria</taxon>
    </lineage>
</organism>
<keyword evidence="1" id="KW-0805">Transcription regulation</keyword>
<dbReference type="PROSITE" id="PS50977">
    <property type="entry name" value="HTH_TETR_2"/>
    <property type="match status" value="1"/>
</dbReference>
<dbReference type="Gene3D" id="1.10.357.10">
    <property type="entry name" value="Tetracycline Repressor, domain 2"/>
    <property type="match status" value="1"/>
</dbReference>
<keyword evidence="2 4" id="KW-0238">DNA-binding</keyword>
<evidence type="ECO:0000256" key="2">
    <source>
        <dbReference type="ARBA" id="ARBA00023125"/>
    </source>
</evidence>
<dbReference type="SUPFAM" id="SSF46689">
    <property type="entry name" value="Homeodomain-like"/>
    <property type="match status" value="1"/>
</dbReference>
<accession>A0ABR6BCF8</accession>
<comment type="caution">
    <text evidence="6">The sequence shown here is derived from an EMBL/GenBank/DDBJ whole genome shotgun (WGS) entry which is preliminary data.</text>
</comment>
<feature type="DNA-binding region" description="H-T-H motif" evidence="4">
    <location>
        <begin position="34"/>
        <end position="53"/>
    </location>
</feature>
<sequence length="210" mass="23470">MQESRRERKKLLTRRRIADAAIALFLQQGYDQTTVAQIAAAADVDPKTFFNYFGSKDEVVFEDDRYEEVLAAIRDRRQDEGPGQALARLVDGYDARVVPTRSSRDPAEQAALSRLILTTPALQARLQSLLHELQRRIADVLVEEFPDELDEVAAAAMTGSLIGALYQAALVSIERGQSRQQAQQSIRRARDIALHGLLSVPQAAQRKERS</sequence>
<dbReference type="PANTHER" id="PTHR30055">
    <property type="entry name" value="HTH-TYPE TRANSCRIPTIONAL REGULATOR RUTR"/>
    <property type="match status" value="1"/>
</dbReference>
<dbReference type="InterPro" id="IPR009057">
    <property type="entry name" value="Homeodomain-like_sf"/>
</dbReference>
<evidence type="ECO:0000256" key="1">
    <source>
        <dbReference type="ARBA" id="ARBA00023015"/>
    </source>
</evidence>
<gene>
    <name evidence="6" type="ORF">BC739_001677</name>
</gene>
<proteinExistence type="predicted"/>
<dbReference type="PRINTS" id="PR00455">
    <property type="entry name" value="HTHTETR"/>
</dbReference>
<reference evidence="6 7" key="1">
    <citation type="submission" date="2020-08" db="EMBL/GenBank/DDBJ databases">
        <title>Genomic Encyclopedia of Archaeal and Bacterial Type Strains, Phase II (KMG-II): from individual species to whole genera.</title>
        <authorList>
            <person name="Goeker M."/>
        </authorList>
    </citation>
    <scope>NUCLEOTIDE SEQUENCE [LARGE SCALE GENOMIC DNA]</scope>
    <source>
        <strain evidence="6 7">DSM 43850</strain>
    </source>
</reference>
<dbReference type="PANTHER" id="PTHR30055:SF234">
    <property type="entry name" value="HTH-TYPE TRANSCRIPTIONAL REGULATOR BETI"/>
    <property type="match status" value="1"/>
</dbReference>
<evidence type="ECO:0000313" key="6">
    <source>
        <dbReference type="EMBL" id="MBA8924480.1"/>
    </source>
</evidence>
<dbReference type="InterPro" id="IPR050109">
    <property type="entry name" value="HTH-type_TetR-like_transc_reg"/>
</dbReference>
<feature type="domain" description="HTH tetR-type" evidence="5">
    <location>
        <begin position="11"/>
        <end position="71"/>
    </location>
</feature>
<keyword evidence="7" id="KW-1185">Reference proteome</keyword>
<dbReference type="Proteomes" id="UP000517916">
    <property type="component" value="Unassembled WGS sequence"/>
</dbReference>